<dbReference type="GO" id="GO:0003743">
    <property type="term" value="F:translation initiation factor activity"/>
    <property type="evidence" value="ECO:0007669"/>
    <property type="project" value="UniProtKB-KW"/>
</dbReference>
<keyword evidence="7" id="KW-1185">Reference proteome</keyword>
<evidence type="ECO:0000313" key="7">
    <source>
        <dbReference type="Proteomes" id="UP001150925"/>
    </source>
</evidence>
<keyword evidence="1" id="KW-0963">Cytoplasm</keyword>
<dbReference type="SMART" id="SM00088">
    <property type="entry name" value="PINT"/>
    <property type="match status" value="1"/>
</dbReference>
<keyword evidence="2 6" id="KW-0396">Initiation factor</keyword>
<evidence type="ECO:0000256" key="3">
    <source>
        <dbReference type="ARBA" id="ARBA00022917"/>
    </source>
</evidence>
<dbReference type="AlphaFoldDB" id="A0A9W8AQM7"/>
<dbReference type="OrthoDB" id="29647at2759"/>
<dbReference type="GO" id="GO:0005852">
    <property type="term" value="C:eukaryotic translation initiation factor 3 complex"/>
    <property type="evidence" value="ECO:0007669"/>
    <property type="project" value="InterPro"/>
</dbReference>
<evidence type="ECO:0000259" key="5">
    <source>
        <dbReference type="PROSITE" id="PS50250"/>
    </source>
</evidence>
<evidence type="ECO:0000256" key="4">
    <source>
        <dbReference type="SAM" id="MobiDB-lite"/>
    </source>
</evidence>
<feature type="non-terminal residue" evidence="6">
    <location>
        <position position="1"/>
    </location>
</feature>
<accession>A0A9W8AQM7</accession>
<dbReference type="Pfam" id="PF05470">
    <property type="entry name" value="eIF-3c_N"/>
    <property type="match status" value="1"/>
</dbReference>
<reference evidence="6" key="1">
    <citation type="submission" date="2022-07" db="EMBL/GenBank/DDBJ databases">
        <title>Phylogenomic reconstructions and comparative analyses of Kickxellomycotina fungi.</title>
        <authorList>
            <person name="Reynolds N.K."/>
            <person name="Stajich J.E."/>
            <person name="Barry K."/>
            <person name="Grigoriev I.V."/>
            <person name="Crous P."/>
            <person name="Smith M.E."/>
        </authorList>
    </citation>
    <scope>NUCLEOTIDE SEQUENCE</scope>
    <source>
        <strain evidence="6">RSA 1196</strain>
    </source>
</reference>
<dbReference type="InterPro" id="IPR008905">
    <property type="entry name" value="EIF3C_N_dom"/>
</dbReference>
<proteinExistence type="inferred from homology"/>
<dbReference type="InterPro" id="IPR027516">
    <property type="entry name" value="EIF3C"/>
</dbReference>
<feature type="domain" description="PCI" evidence="5">
    <location>
        <begin position="589"/>
        <end position="766"/>
    </location>
</feature>
<feature type="compositionally biased region" description="Acidic residues" evidence="4">
    <location>
        <begin position="110"/>
        <end position="125"/>
    </location>
</feature>
<feature type="compositionally biased region" description="Basic residues" evidence="4">
    <location>
        <begin position="813"/>
        <end position="838"/>
    </location>
</feature>
<feature type="compositionally biased region" description="Acidic residues" evidence="4">
    <location>
        <begin position="148"/>
        <end position="172"/>
    </location>
</feature>
<dbReference type="EMBL" id="JANBPY010002429">
    <property type="protein sequence ID" value="KAJ1955041.1"/>
    <property type="molecule type" value="Genomic_DNA"/>
</dbReference>
<evidence type="ECO:0000256" key="1">
    <source>
        <dbReference type="ARBA" id="ARBA00022490"/>
    </source>
</evidence>
<dbReference type="Proteomes" id="UP001150925">
    <property type="component" value="Unassembled WGS sequence"/>
</dbReference>
<dbReference type="HAMAP" id="MF_03002">
    <property type="entry name" value="eIF3c"/>
    <property type="match status" value="1"/>
</dbReference>
<dbReference type="PANTHER" id="PTHR13937">
    <property type="entry name" value="EUKARYOTIC TRANSLATION INITATION FACTOR 3, SUBUNIT 8 EIF3S8 -RELATED"/>
    <property type="match status" value="1"/>
</dbReference>
<dbReference type="GO" id="GO:0003723">
    <property type="term" value="F:RNA binding"/>
    <property type="evidence" value="ECO:0007669"/>
    <property type="project" value="InterPro"/>
</dbReference>
<comment type="caution">
    <text evidence="6">The sequence shown here is derived from an EMBL/GenBank/DDBJ whole genome shotgun (WGS) entry which is preliminary data.</text>
</comment>
<feature type="compositionally biased region" description="Gly residues" evidence="4">
    <location>
        <begin position="857"/>
        <end position="877"/>
    </location>
</feature>
<dbReference type="Pfam" id="PF01399">
    <property type="entry name" value="PCI"/>
    <property type="match status" value="1"/>
</dbReference>
<sequence>DKRFDQLRSHVQNINQGIKSGDWVKVGKEYDGMVKLVNKFGSSLLTDGKPPVFYIRCLVKLDDAVQKGTQSKTKINALQARAFNALKQKTRKNNKPYLDAMAAYRANPTEESEAESPESESEPEQEVPKTQAAPARNRFLKKATTSEVESESESESDEWPSESETETSESEDERPTRGIGRWLKKEKKPAAAVSVTEKKPKKPKAAVTVGKDEEVSEAEKEEEDDGFTKVGRGGKTVKKETFTAADIPKKLQAMAEARGKRNVNYAAQNTTLEALMKVAVFPADIIRILLMSISLRFDRKPIGAGFLRIDIWKRIGEDLQRVLAILEENPEVSVSESVDSVLDAANTPEVAQRKVQGSIIALVDRLDDEFTKSLQAIDPHTNDYLRRLRDQTTIYAIIVRAQSYFESRGLKDSVARAVMRRVDHLYYKPDSVITSLESRVHELPAVASASPIVGSDKAKDSSELIHRLCAYLYQQDEPVLRTRAIICHIYNQALHDRFYAARDMMLMSHLQENIHLADISTQVLYNRALVQMGMCAFRQGLFQEAHSCLHDICSSGRQRELLAQGAAHHRNGVVDPERELLERQRRLPFHMHINLELIECFYLVSCMLLEIPAMARAGGANNPGARQRIVSKAFARQLDQYERQHFSGPPETTRDCVISASRALAVGDWETCSELILRVRIWDLLPSYKDQMLTMITQKIKEEGMRTYLFTFAPHYDSLALPMLSAMFDLELSTVYRLASKMIWTEELVASLDRVGELIIFHNVTPSKVQQLSLTFSDKVSHFLDINERRFEANVSALQKDNEGDDEDESGGRRQRGHGGRGGRGQHRQGGHRGGRHHQGGEGRGYGQYRGHYDKQSGGGNRYNQGGGYNRRGGNQGGQYRQGQSQRGQYN</sequence>
<protein>
    <submittedName>
        <fullName evidence="6">Translation initiation factor 3 subunit c</fullName>
    </submittedName>
</protein>
<dbReference type="InterPro" id="IPR000717">
    <property type="entry name" value="PCI_dom"/>
</dbReference>
<gene>
    <name evidence="6" type="primary">NIP1</name>
    <name evidence="6" type="ORF">IWQ62_005618</name>
</gene>
<feature type="region of interest" description="Disordered" evidence="4">
    <location>
        <begin position="795"/>
        <end position="891"/>
    </location>
</feature>
<dbReference type="SUPFAM" id="SSF46785">
    <property type="entry name" value="Winged helix' DNA-binding domain"/>
    <property type="match status" value="1"/>
</dbReference>
<feature type="compositionally biased region" description="Acidic residues" evidence="4">
    <location>
        <begin position="214"/>
        <end position="225"/>
    </location>
</feature>
<dbReference type="PANTHER" id="PTHR13937:SF0">
    <property type="entry name" value="EUKARYOTIC TRANSLATION INITIATION FACTOR 3 SUBUNIT C-RELATED"/>
    <property type="match status" value="1"/>
</dbReference>
<dbReference type="GO" id="GO:0031369">
    <property type="term" value="F:translation initiation factor binding"/>
    <property type="evidence" value="ECO:0007669"/>
    <property type="project" value="InterPro"/>
</dbReference>
<evidence type="ECO:0000313" key="6">
    <source>
        <dbReference type="EMBL" id="KAJ1955041.1"/>
    </source>
</evidence>
<evidence type="ECO:0000256" key="2">
    <source>
        <dbReference type="ARBA" id="ARBA00022540"/>
    </source>
</evidence>
<dbReference type="PROSITE" id="PS50250">
    <property type="entry name" value="PCI"/>
    <property type="match status" value="1"/>
</dbReference>
<organism evidence="6 7">
    <name type="scientific">Dispira parvispora</name>
    <dbReference type="NCBI Taxonomy" id="1520584"/>
    <lineage>
        <taxon>Eukaryota</taxon>
        <taxon>Fungi</taxon>
        <taxon>Fungi incertae sedis</taxon>
        <taxon>Zoopagomycota</taxon>
        <taxon>Kickxellomycotina</taxon>
        <taxon>Dimargaritomycetes</taxon>
        <taxon>Dimargaritales</taxon>
        <taxon>Dimargaritaceae</taxon>
        <taxon>Dispira</taxon>
    </lineage>
</organism>
<feature type="region of interest" description="Disordered" evidence="4">
    <location>
        <begin position="107"/>
        <end position="233"/>
    </location>
</feature>
<feature type="compositionally biased region" description="Low complexity" evidence="4">
    <location>
        <begin position="878"/>
        <end position="891"/>
    </location>
</feature>
<keyword evidence="3" id="KW-0648">Protein biosynthesis</keyword>
<name>A0A9W8AQM7_9FUNG</name>
<dbReference type="InterPro" id="IPR036390">
    <property type="entry name" value="WH_DNA-bd_sf"/>
</dbReference>